<evidence type="ECO:0000256" key="1">
    <source>
        <dbReference type="SAM" id="Phobius"/>
    </source>
</evidence>
<dbReference type="Proteomes" id="UP000016929">
    <property type="component" value="Unassembled WGS sequence"/>
</dbReference>
<evidence type="ECO:0000313" key="3">
    <source>
        <dbReference type="EMBL" id="EMT64388.1"/>
    </source>
</evidence>
<sequence length="53" mass="6322">FTRLYPKVLIVNYTYKTNKYKMPLLNMVSINTIGSTFYIIFIYLSGKEEEDFT</sequence>
<evidence type="ECO:0000259" key="2">
    <source>
        <dbReference type="Pfam" id="PF10551"/>
    </source>
</evidence>
<name>N1RCV7_FUSC4</name>
<reference evidence="4" key="1">
    <citation type="submission" date="2012-09" db="EMBL/GenBank/DDBJ databases">
        <title>Genome sequencing and comparative transcriptomics of race 1 and race 4 of banana pathogen: Fusarium oxysporum f. sp. cubense.</title>
        <authorList>
            <person name="Fang X."/>
            <person name="Huang J."/>
        </authorList>
    </citation>
    <scope>NUCLEOTIDE SEQUENCE [LARGE SCALE GENOMIC DNA]</scope>
    <source>
        <strain evidence="4">race 4</strain>
    </source>
</reference>
<keyword evidence="1" id="KW-0812">Transmembrane</keyword>
<dbReference type="OrthoDB" id="4868085at2759"/>
<organism evidence="3 4">
    <name type="scientific">Fusarium oxysporum f. sp. cubense (strain race 4)</name>
    <name type="common">Panama disease fungus</name>
    <dbReference type="NCBI Taxonomy" id="2502994"/>
    <lineage>
        <taxon>Eukaryota</taxon>
        <taxon>Fungi</taxon>
        <taxon>Dikarya</taxon>
        <taxon>Ascomycota</taxon>
        <taxon>Pezizomycotina</taxon>
        <taxon>Sordariomycetes</taxon>
        <taxon>Hypocreomycetidae</taxon>
        <taxon>Hypocreales</taxon>
        <taxon>Nectriaceae</taxon>
        <taxon>Fusarium</taxon>
        <taxon>Fusarium oxysporum species complex</taxon>
    </lineage>
</organism>
<dbReference type="Pfam" id="PF10551">
    <property type="entry name" value="MULE"/>
    <property type="match status" value="1"/>
</dbReference>
<feature type="transmembrane region" description="Helical" evidence="1">
    <location>
        <begin position="24"/>
        <end position="44"/>
    </location>
</feature>
<feature type="domain" description="MULE transposase" evidence="2">
    <location>
        <begin position="9"/>
        <end position="53"/>
    </location>
</feature>
<accession>N1RCV7</accession>
<dbReference type="EMBL" id="KB726992">
    <property type="protein sequence ID" value="EMT64388.1"/>
    <property type="molecule type" value="Genomic_DNA"/>
</dbReference>
<feature type="non-terminal residue" evidence="3">
    <location>
        <position position="1"/>
    </location>
</feature>
<keyword evidence="1" id="KW-1133">Transmembrane helix</keyword>
<protein>
    <recommendedName>
        <fullName evidence="2">MULE transposase domain-containing protein</fullName>
    </recommendedName>
</protein>
<proteinExistence type="predicted"/>
<evidence type="ECO:0000313" key="4">
    <source>
        <dbReference type="Proteomes" id="UP000016929"/>
    </source>
</evidence>
<keyword evidence="4" id="KW-1185">Reference proteome</keyword>
<reference evidence="4" key="2">
    <citation type="journal article" date="2014" name="PLoS ONE">
        <title>Genome and Transcriptome Analysis of the Fungal Pathogen Fusarium oxysporum f. sp. cubense Causing Banana Vascular Wilt Disease.</title>
        <authorList>
            <person name="Guo L."/>
            <person name="Han L."/>
            <person name="Yang L."/>
            <person name="Zeng H."/>
            <person name="Fan D."/>
            <person name="Zhu Y."/>
            <person name="Feng Y."/>
            <person name="Wang G."/>
            <person name="Peng C."/>
            <person name="Jiang X."/>
            <person name="Zhou D."/>
            <person name="Ni P."/>
            <person name="Liang C."/>
            <person name="Liu L."/>
            <person name="Wang J."/>
            <person name="Mao C."/>
            <person name="Fang X."/>
            <person name="Peng M."/>
            <person name="Huang J."/>
        </authorList>
    </citation>
    <scope>NUCLEOTIDE SEQUENCE [LARGE SCALE GENOMIC DNA]</scope>
    <source>
        <strain evidence="4">race 4</strain>
    </source>
</reference>
<dbReference type="AlphaFoldDB" id="N1RCV7"/>
<dbReference type="HOGENOM" id="CLU_3074199_0_0_1"/>
<gene>
    <name evidence="3" type="ORF">FOC4_g10010887</name>
</gene>
<keyword evidence="1" id="KW-0472">Membrane</keyword>
<dbReference type="InterPro" id="IPR018289">
    <property type="entry name" value="MULE_transposase_dom"/>
</dbReference>